<keyword evidence="1" id="KW-0472">Membrane</keyword>
<dbReference type="Pfam" id="PF06912">
    <property type="entry name" value="DUF1275"/>
    <property type="match status" value="1"/>
</dbReference>
<dbReference type="InterPro" id="IPR010699">
    <property type="entry name" value="DUF1275"/>
</dbReference>
<dbReference type="PANTHER" id="PTHR37314">
    <property type="entry name" value="SLR0142 PROTEIN"/>
    <property type="match status" value="1"/>
</dbReference>
<sequence length="226" mass="24776">MRETAFPAHEQLIFGCGLTMVAGGLDAYSYLVHGQVFAGLQTGNLILLGTSLSHLQFTAGGRYLASLLAFALGTVIVRVLQHVLEKRRVNRQLVVLSYMLVLLVAVLLLGQQLPGFLVAALLSLAAAAELQEFRQIKGTPFTPLMMTGNVRRLSESAYDGVRYRDKAARGRALDTATLMLSFISGAFLVGLFTKTLGNWALLIPVLIVLGMAIWLYEQTRQSKWKH</sequence>
<accession>A0ABW1SS46</accession>
<keyword evidence="1" id="KW-1133">Transmembrane helix</keyword>
<keyword evidence="3" id="KW-1185">Reference proteome</keyword>
<name>A0ABW1SS46_9LACO</name>
<dbReference type="PANTHER" id="PTHR37314:SF4">
    <property type="entry name" value="UPF0700 TRANSMEMBRANE PROTEIN YOAK"/>
    <property type="match status" value="1"/>
</dbReference>
<protein>
    <submittedName>
        <fullName evidence="2">YoaK family protein</fullName>
    </submittedName>
</protein>
<keyword evidence="1" id="KW-0812">Transmembrane</keyword>
<comment type="caution">
    <text evidence="2">The sequence shown here is derived from an EMBL/GenBank/DDBJ whole genome shotgun (WGS) entry which is preliminary data.</text>
</comment>
<dbReference type="EMBL" id="JBHSSK010000021">
    <property type="protein sequence ID" value="MFC6207321.1"/>
    <property type="molecule type" value="Genomic_DNA"/>
</dbReference>
<feature type="transmembrane region" description="Helical" evidence="1">
    <location>
        <begin position="172"/>
        <end position="193"/>
    </location>
</feature>
<organism evidence="2 3">
    <name type="scientific">Levilactobacillus tongjiangensis</name>
    <dbReference type="NCBI Taxonomy" id="2486023"/>
    <lineage>
        <taxon>Bacteria</taxon>
        <taxon>Bacillati</taxon>
        <taxon>Bacillota</taxon>
        <taxon>Bacilli</taxon>
        <taxon>Lactobacillales</taxon>
        <taxon>Lactobacillaceae</taxon>
        <taxon>Levilactobacillus</taxon>
    </lineage>
</organism>
<feature type="transmembrane region" description="Helical" evidence="1">
    <location>
        <begin position="199"/>
        <end position="216"/>
    </location>
</feature>
<evidence type="ECO:0000313" key="2">
    <source>
        <dbReference type="EMBL" id="MFC6207321.1"/>
    </source>
</evidence>
<gene>
    <name evidence="2" type="ORF">ACFP1G_07500</name>
</gene>
<feature type="transmembrane region" description="Helical" evidence="1">
    <location>
        <begin position="63"/>
        <end position="81"/>
    </location>
</feature>
<proteinExistence type="predicted"/>
<reference evidence="3" key="1">
    <citation type="journal article" date="2019" name="Int. J. Syst. Evol. Microbiol.">
        <title>The Global Catalogue of Microorganisms (GCM) 10K type strain sequencing project: providing services to taxonomists for standard genome sequencing and annotation.</title>
        <authorList>
            <consortium name="The Broad Institute Genomics Platform"/>
            <consortium name="The Broad Institute Genome Sequencing Center for Infectious Disease"/>
            <person name="Wu L."/>
            <person name="Ma J."/>
        </authorList>
    </citation>
    <scope>NUCLEOTIDE SEQUENCE [LARGE SCALE GENOMIC DNA]</scope>
    <source>
        <strain evidence="3">CCM 8905</strain>
    </source>
</reference>
<evidence type="ECO:0000313" key="3">
    <source>
        <dbReference type="Proteomes" id="UP001596254"/>
    </source>
</evidence>
<feature type="transmembrane region" description="Helical" evidence="1">
    <location>
        <begin position="12"/>
        <end position="31"/>
    </location>
</feature>
<dbReference type="Proteomes" id="UP001596254">
    <property type="component" value="Unassembled WGS sequence"/>
</dbReference>
<dbReference type="RefSeq" id="WP_125691855.1">
    <property type="nucleotide sequence ID" value="NZ_JBHSSK010000021.1"/>
</dbReference>
<evidence type="ECO:0000256" key="1">
    <source>
        <dbReference type="SAM" id="Phobius"/>
    </source>
</evidence>
<feature type="transmembrane region" description="Helical" evidence="1">
    <location>
        <begin position="93"/>
        <end position="110"/>
    </location>
</feature>